<sequence length="749" mass="83755">MEGSGVGIGRIDCYEDMFKEITRKLYGEDPDHRSKKIIRSWDTLRAEYIASSIQNEFETSASYKNNTDDDTGNGNDGTDDAGWTCAEEPLECTEGSRVAAYHATKATWRCCECGECLGGGPREVAEHFLGLHPSRVSVEDGGVGHHAGRSTECRKDSLADEVTLYLERVRERAERPSPPSRRSQETQTIPAALLPPATSFLLHDVHAATSTQHAHLHQSPGTGTTTTASGKRYACPYCPYGTDRRDLYTRHENIHREEKPFHCYVCYKPFNRADHVKKHFLRMHREHRYELARIRRPTGSTSKSLQDQSAAAGSGGTASTGSHHTGNYPTAYNNKSYQLHSTSTTGLYPTPGMPATTMHTPARRTQNGGCNSKSHLKGASKGAQERRYTCCYCSWSGVDNWCLKRHLNTHLKPFACALCEYKAARAERLSTHVLKVHNRRQCSRCSYLAEDAAQLQLHQLHVHRVTTANAPTAPPTPRHHQHLQPSGGGGRPPPGPPVFPAPAPPTVSGSVIPPTTILGHEMVDGSTAAASLQSQDILICENCGSEFLKRTGFGTRHEGTVSRRCSENQPIYCYKCSIYQLDVGTCSEMIDRITRSYLASYENQIKTENRNRPDDDISCTSEKRARKQRRPQKLPAENDVQSRQNTFTAINIRGTQSSTNQTKIIEIRERCLAQLVSRKGLLKCYRCSRHASARAFMWVPYHTKASLILHNLWRHSRPNISLRTKRESRSVTLRATVYTRHADAFQEIS</sequence>
<dbReference type="OrthoDB" id="654211at2759"/>
<feature type="compositionally biased region" description="Polar residues" evidence="6">
    <location>
        <begin position="357"/>
        <end position="373"/>
    </location>
</feature>
<dbReference type="Proteomes" id="UP000829291">
    <property type="component" value="Chromosome 1"/>
</dbReference>
<feature type="region of interest" description="Disordered" evidence="6">
    <location>
        <begin position="609"/>
        <end position="640"/>
    </location>
</feature>
<feature type="region of interest" description="Disordered" evidence="6">
    <location>
        <begin position="468"/>
        <end position="504"/>
    </location>
</feature>
<dbReference type="Gene3D" id="3.30.160.60">
    <property type="entry name" value="Classic Zinc Finger"/>
    <property type="match status" value="2"/>
</dbReference>
<evidence type="ECO:0000313" key="8">
    <source>
        <dbReference type="Proteomes" id="UP000829291"/>
    </source>
</evidence>
<dbReference type="PANTHER" id="PTHR24379:SF123">
    <property type="entry name" value="ZINC FINGER AND BTB DOMAIN CONTAINING 17"/>
    <property type="match status" value="1"/>
</dbReference>
<dbReference type="PANTHER" id="PTHR24379">
    <property type="entry name" value="KRAB AND ZINC FINGER DOMAIN-CONTAINING"/>
    <property type="match status" value="1"/>
</dbReference>
<dbReference type="InterPro" id="IPR013087">
    <property type="entry name" value="Znf_C2H2_type"/>
</dbReference>
<feature type="domain" description="C2H2-type" evidence="7">
    <location>
        <begin position="233"/>
        <end position="260"/>
    </location>
</feature>
<feature type="compositionally biased region" description="Polar residues" evidence="6">
    <location>
        <begin position="327"/>
        <end position="347"/>
    </location>
</feature>
<keyword evidence="4" id="KW-0862">Zinc</keyword>
<evidence type="ECO:0000256" key="1">
    <source>
        <dbReference type="ARBA" id="ARBA00022723"/>
    </source>
</evidence>
<dbReference type="SMART" id="SM00355">
    <property type="entry name" value="ZnF_C2H2"/>
    <property type="match status" value="6"/>
</dbReference>
<accession>A0A6J0BK94</accession>
<feature type="domain" description="C2H2-type" evidence="7">
    <location>
        <begin position="261"/>
        <end position="289"/>
    </location>
</feature>
<dbReference type="PROSITE" id="PS00028">
    <property type="entry name" value="ZINC_FINGER_C2H2_1"/>
    <property type="match status" value="1"/>
</dbReference>
<dbReference type="GeneID" id="107220221"/>
<dbReference type="RefSeq" id="XP_015514218.2">
    <property type="nucleotide sequence ID" value="XM_015658732.2"/>
</dbReference>
<keyword evidence="3 5" id="KW-0863">Zinc-finger</keyword>
<evidence type="ECO:0000256" key="5">
    <source>
        <dbReference type="PROSITE-ProRule" id="PRU00042"/>
    </source>
</evidence>
<gene>
    <name evidence="9" type="primary">LOC107220221</name>
</gene>
<keyword evidence="8" id="KW-1185">Reference proteome</keyword>
<evidence type="ECO:0000256" key="6">
    <source>
        <dbReference type="SAM" id="MobiDB-lite"/>
    </source>
</evidence>
<dbReference type="GO" id="GO:0008270">
    <property type="term" value="F:zinc ion binding"/>
    <property type="evidence" value="ECO:0007669"/>
    <property type="project" value="UniProtKB-KW"/>
</dbReference>
<feature type="compositionally biased region" description="Pro residues" evidence="6">
    <location>
        <begin position="491"/>
        <end position="504"/>
    </location>
</feature>
<evidence type="ECO:0000259" key="7">
    <source>
        <dbReference type="PROSITE" id="PS50157"/>
    </source>
</evidence>
<feature type="compositionally biased region" description="Polar residues" evidence="6">
    <location>
        <begin position="298"/>
        <end position="308"/>
    </location>
</feature>
<organism evidence="9">
    <name type="scientific">Neodiprion lecontei</name>
    <name type="common">Redheaded pine sawfly</name>
    <dbReference type="NCBI Taxonomy" id="441921"/>
    <lineage>
        <taxon>Eukaryota</taxon>
        <taxon>Metazoa</taxon>
        <taxon>Ecdysozoa</taxon>
        <taxon>Arthropoda</taxon>
        <taxon>Hexapoda</taxon>
        <taxon>Insecta</taxon>
        <taxon>Pterygota</taxon>
        <taxon>Neoptera</taxon>
        <taxon>Endopterygota</taxon>
        <taxon>Hymenoptera</taxon>
        <taxon>Tenthredinoidea</taxon>
        <taxon>Diprionidae</taxon>
        <taxon>Diprioninae</taxon>
        <taxon>Neodiprion</taxon>
    </lineage>
</organism>
<name>A0A6J0BK94_NEOLC</name>
<evidence type="ECO:0000313" key="9">
    <source>
        <dbReference type="RefSeq" id="XP_015514218.2"/>
    </source>
</evidence>
<protein>
    <submittedName>
        <fullName evidence="9">Protein charlatan isoform X2</fullName>
    </submittedName>
</protein>
<dbReference type="PROSITE" id="PS50157">
    <property type="entry name" value="ZINC_FINGER_C2H2_2"/>
    <property type="match status" value="2"/>
</dbReference>
<evidence type="ECO:0000256" key="4">
    <source>
        <dbReference type="ARBA" id="ARBA00022833"/>
    </source>
</evidence>
<evidence type="ECO:0000256" key="2">
    <source>
        <dbReference type="ARBA" id="ARBA00022737"/>
    </source>
</evidence>
<dbReference type="AlphaFoldDB" id="A0A6J0BK94"/>
<dbReference type="SUPFAM" id="SSF57667">
    <property type="entry name" value="beta-beta-alpha zinc fingers"/>
    <property type="match status" value="1"/>
</dbReference>
<keyword evidence="2" id="KW-0677">Repeat</keyword>
<feature type="region of interest" description="Disordered" evidence="6">
    <location>
        <begin position="293"/>
        <end position="377"/>
    </location>
</feature>
<dbReference type="InterPro" id="IPR036236">
    <property type="entry name" value="Znf_C2H2_sf"/>
</dbReference>
<reference evidence="9" key="1">
    <citation type="submission" date="2025-08" db="UniProtKB">
        <authorList>
            <consortium name="RefSeq"/>
        </authorList>
    </citation>
    <scope>IDENTIFICATION</scope>
    <source>
        <tissue evidence="9">Thorax and Abdomen</tissue>
    </source>
</reference>
<keyword evidence="1" id="KW-0479">Metal-binding</keyword>
<proteinExistence type="predicted"/>
<evidence type="ECO:0000256" key="3">
    <source>
        <dbReference type="ARBA" id="ARBA00022771"/>
    </source>
</evidence>